<keyword evidence="5" id="KW-1185">Reference proteome</keyword>
<evidence type="ECO:0000259" key="1">
    <source>
        <dbReference type="Pfam" id="PF07971"/>
    </source>
</evidence>
<reference evidence="4 5" key="1">
    <citation type="journal article" date="2009" name="Genome Res.">
        <title>Comparative genomics of the fungal pathogens Candida dubliniensis and Candida albicans.</title>
        <authorList>
            <person name="Jackson A.P."/>
            <person name="Gamble J.A."/>
            <person name="Yeomans T."/>
            <person name="Moran G.P."/>
            <person name="Saunders D."/>
            <person name="Harris D."/>
            <person name="Aslett M."/>
            <person name="Barrell J.F."/>
            <person name="Butler G."/>
            <person name="Citiulo F."/>
            <person name="Coleman D.C."/>
            <person name="de Groot P.W.J."/>
            <person name="Goodwin T.J."/>
            <person name="Quail M.A."/>
            <person name="McQuillan J."/>
            <person name="Munro C.A."/>
            <person name="Pain A."/>
            <person name="Poulter R.T."/>
            <person name="Rajandream M.A."/>
            <person name="Renauld H."/>
            <person name="Spiering M.J."/>
            <person name="Tivey A."/>
            <person name="Gow N.A.R."/>
            <person name="Barrell B."/>
            <person name="Sullivan D.J."/>
            <person name="Berriman M."/>
        </authorList>
    </citation>
    <scope>NUCLEOTIDE SEQUENCE [LARGE SCALE GENOMIC DNA]</scope>
    <source>
        <strain evidence="5">CD36 / ATCC MYA-646 / CBS 7987 / NCPF 3949 / NRRL Y-17841</strain>
    </source>
</reference>
<dbReference type="FunFam" id="3.30.2080.10:FF:000001">
    <property type="entry name" value="Alpha-1,2-mannosidase subfamily"/>
    <property type="match status" value="1"/>
</dbReference>
<name>B9WM20_CANDC</name>
<dbReference type="Gene3D" id="1.20.1050.60">
    <property type="entry name" value="alpha-1,2-mannosidase"/>
    <property type="match status" value="1"/>
</dbReference>
<dbReference type="GeneID" id="8049759"/>
<dbReference type="GO" id="GO:0000224">
    <property type="term" value="F:peptide-N4-(N-acetyl-beta-glucosaminyl)asparagine amidase activity"/>
    <property type="evidence" value="ECO:0007669"/>
    <property type="project" value="TreeGrafter"/>
</dbReference>
<dbReference type="Gene3D" id="2.70.98.10">
    <property type="match status" value="1"/>
</dbReference>
<protein>
    <submittedName>
        <fullName evidence="4">Alpha-1,2-mannosidase, putative</fullName>
    </submittedName>
</protein>
<dbReference type="Proteomes" id="UP000002605">
    <property type="component" value="Chromosome R"/>
</dbReference>
<evidence type="ECO:0000313" key="5">
    <source>
        <dbReference type="Proteomes" id="UP000002605"/>
    </source>
</evidence>
<dbReference type="Gene3D" id="3.30.2080.10">
    <property type="entry name" value="GH92 mannosidase domain"/>
    <property type="match status" value="1"/>
</dbReference>
<dbReference type="InterPro" id="IPR005887">
    <property type="entry name" value="GH92_a_mannosidase_put"/>
</dbReference>
<feature type="domain" description="Glycosyl hydrolase family 92 N-terminal" evidence="2">
    <location>
        <begin position="50"/>
        <end position="291"/>
    </location>
</feature>
<feature type="domain" description="Glycosyl hydrolase family 92" evidence="1">
    <location>
        <begin position="297"/>
        <end position="776"/>
    </location>
</feature>
<dbReference type="KEGG" id="cdu:CD36_31460"/>
<dbReference type="CGD" id="CAL0000165867">
    <property type="gene designation" value="Cd36_31460"/>
</dbReference>
<evidence type="ECO:0000313" key="4">
    <source>
        <dbReference type="EMBL" id="CAX40133.1"/>
    </source>
</evidence>
<dbReference type="VEuPathDB" id="FungiDB:CD36_31460"/>
<dbReference type="InterPro" id="IPR012939">
    <property type="entry name" value="Glyco_hydro_92"/>
</dbReference>
<evidence type="ECO:0000259" key="2">
    <source>
        <dbReference type="Pfam" id="PF17678"/>
    </source>
</evidence>
<sequence length="796" mass="90319">MNNSILTIIFLISNYFLIVETTAIENLYNYLPLRKKDNTGDNSNDVLKNVDLFYGTSKNGHMFPGITQPFGMAKVGVDVNDPDFGDSYSGYAPNGVITGISMMHESGTGGAPQYGVVCQLPYTDETLTGNQELSLTRTKHDSATIGQYFVDTPNIDIEFTSGERSGLFKYNFHTGDKVNVLVNASHHLSAPKRPQWTQYFVEGSIKTKNKNGYTGHTTIKGGWGDQSDWTIYFCGEFNVDFAEVSSFANGQVSYNTNQANSSKTDDSMGLSFQFNKQDLKNNELISRVGISFISTDKACSNIEDKDYDFDSMVQHNQQQWKDEVFKKFTVEHDNQTVVDEFYTNLYGVHLLPSNRTGENPNWDNQDNIVYYDDFFTIWDTFRTLNPLINIINPTRGSEIVQSLSNIYKNDGYAPDARSANQNGRVQGGTNSDIVIADAYVKKVSHNVDWKLAYASMVKNAEVAPPYWYDSYSPTDSSKQGRGALPDWLKYGYITRNYTRSVSRTVEYAYDDYAVSVLAKDFGSSNDHDKYLKRSANWQNLWNFDASTNHYHYSGFLQPKNADGSFNYTNYDPLNCYGCYWGDDEYEAKPIEYGWSMLYDMETLIEFINHNNDDKNNDTSLVIQRLDDMYLLHGHEKIVDVGNEPSFSTPYLYNFINQQYRSVELVRYIMNTYFKTGENGLPGNSDAGSMQSWVIFAMMGIYPVPATTTYLITSPFVSSLTINLENGTQFKVTANNLSEKNIYVQSLKINGKKWNKNWVDHDTLFGNNGGTIEFELGENPVVWETGERPPSPGHYKL</sequence>
<dbReference type="eggNOG" id="ENOG502QR5Q">
    <property type="taxonomic scope" value="Eukaryota"/>
</dbReference>
<dbReference type="OrthoDB" id="449263at2759"/>
<dbReference type="InterPro" id="IPR041371">
    <property type="entry name" value="GH92_N"/>
</dbReference>
<dbReference type="PANTHER" id="PTHR12143">
    <property type="entry name" value="PEPTIDE N-GLYCANASE PNGASE -RELATED"/>
    <property type="match status" value="1"/>
</dbReference>
<dbReference type="InterPro" id="IPR050883">
    <property type="entry name" value="PNGase"/>
</dbReference>
<proteinExistence type="predicted"/>
<dbReference type="FunFam" id="1.20.1610.10:FF:000003">
    <property type="entry name" value="Glycoside hydrolase family 92 protein"/>
    <property type="match status" value="1"/>
</dbReference>
<dbReference type="GO" id="GO:0005975">
    <property type="term" value="P:carbohydrate metabolic process"/>
    <property type="evidence" value="ECO:0007669"/>
    <property type="project" value="InterPro"/>
</dbReference>
<dbReference type="GO" id="GO:0005829">
    <property type="term" value="C:cytosol"/>
    <property type="evidence" value="ECO:0007669"/>
    <property type="project" value="TreeGrafter"/>
</dbReference>
<dbReference type="EMBL" id="FM992695">
    <property type="protein sequence ID" value="CAX40133.1"/>
    <property type="molecule type" value="Genomic_DNA"/>
</dbReference>
<gene>
    <name evidence="3" type="ordered locus">Cd36_31460</name>
    <name evidence="4" type="ORF">CD36_31460</name>
</gene>
<dbReference type="RefSeq" id="XP_002422131.1">
    <property type="nucleotide sequence ID" value="XM_002422086.1"/>
</dbReference>
<dbReference type="GO" id="GO:0030246">
    <property type="term" value="F:carbohydrate binding"/>
    <property type="evidence" value="ECO:0007669"/>
    <property type="project" value="InterPro"/>
</dbReference>
<dbReference type="InterPro" id="IPR008928">
    <property type="entry name" value="6-hairpin_glycosidase_sf"/>
</dbReference>
<dbReference type="NCBIfam" id="TIGR01180">
    <property type="entry name" value="aman2_put"/>
    <property type="match status" value="1"/>
</dbReference>
<dbReference type="AlphaFoldDB" id="B9WM20"/>
<dbReference type="PANTHER" id="PTHR12143:SF38">
    <property type="entry name" value="ALPHA-1,2-MANNOSIDASE FAMILY PROTEIN (AFU_ORTHOLOGUE AFUA_5G10520)"/>
    <property type="match status" value="1"/>
</dbReference>
<dbReference type="SUPFAM" id="SSF48208">
    <property type="entry name" value="Six-hairpin glycosidases"/>
    <property type="match status" value="1"/>
</dbReference>
<dbReference type="FunFam" id="1.20.1050.60:FF:000002">
    <property type="entry name" value="Glycosyl hydrolase family 92"/>
    <property type="match status" value="1"/>
</dbReference>
<dbReference type="CAZy" id="GH92">
    <property type="family name" value="Glycoside Hydrolase Family 92"/>
</dbReference>
<dbReference type="GO" id="GO:0006516">
    <property type="term" value="P:glycoprotein catabolic process"/>
    <property type="evidence" value="ECO:0007669"/>
    <property type="project" value="TreeGrafter"/>
</dbReference>
<dbReference type="HOGENOM" id="CLU_003690_4_2_1"/>
<dbReference type="Gene3D" id="1.20.1610.10">
    <property type="entry name" value="alpha-1,2-mannosidases domains"/>
    <property type="match status" value="1"/>
</dbReference>
<dbReference type="Pfam" id="PF17678">
    <property type="entry name" value="Glyco_hydro_92N"/>
    <property type="match status" value="1"/>
</dbReference>
<dbReference type="GO" id="GO:0005634">
    <property type="term" value="C:nucleus"/>
    <property type="evidence" value="ECO:0007669"/>
    <property type="project" value="TreeGrafter"/>
</dbReference>
<dbReference type="Pfam" id="PF07971">
    <property type="entry name" value="Glyco_hydro_92"/>
    <property type="match status" value="1"/>
</dbReference>
<accession>B9WM20</accession>
<evidence type="ECO:0000313" key="3">
    <source>
        <dbReference type="CGD" id="CAL0000165867"/>
    </source>
</evidence>
<dbReference type="InterPro" id="IPR014718">
    <property type="entry name" value="GH-type_carb-bd"/>
</dbReference>
<organism evidence="4 5">
    <name type="scientific">Candida dubliniensis (strain CD36 / ATCC MYA-646 / CBS 7987 / NCPF 3949 / NRRL Y-17841)</name>
    <name type="common">Yeast</name>
    <dbReference type="NCBI Taxonomy" id="573826"/>
    <lineage>
        <taxon>Eukaryota</taxon>
        <taxon>Fungi</taxon>
        <taxon>Dikarya</taxon>
        <taxon>Ascomycota</taxon>
        <taxon>Saccharomycotina</taxon>
        <taxon>Pichiomycetes</taxon>
        <taxon>Debaryomycetaceae</taxon>
        <taxon>Candida/Lodderomyces clade</taxon>
        <taxon>Candida</taxon>
    </lineage>
</organism>